<dbReference type="InterPro" id="IPR019546">
    <property type="entry name" value="TAT_signal_bac_arc"/>
</dbReference>
<dbReference type="Gene3D" id="3.90.420.10">
    <property type="entry name" value="Oxidoreductase, molybdopterin-binding domain"/>
    <property type="match status" value="1"/>
</dbReference>
<dbReference type="InterPro" id="IPR014756">
    <property type="entry name" value="Ig_E-set"/>
</dbReference>
<evidence type="ECO:0000256" key="4">
    <source>
        <dbReference type="ARBA" id="ARBA00023002"/>
    </source>
</evidence>
<keyword evidence="8" id="KW-1185">Reference proteome</keyword>
<protein>
    <submittedName>
        <fullName evidence="7">Molybdopterin containing oxidoreductase</fullName>
    </submittedName>
</protein>
<reference evidence="7 8" key="1">
    <citation type="submission" date="2017-10" db="EMBL/GenBank/DDBJ databases">
        <title>Genomics of the genus Arcobacter.</title>
        <authorList>
            <person name="Perez-Cataluna A."/>
            <person name="Figueras M.J."/>
        </authorList>
    </citation>
    <scope>NUCLEOTIDE SEQUENCE [LARGE SCALE GENOMIC DNA]</scope>
    <source>
        <strain evidence="7 8">CECT 9230</strain>
    </source>
</reference>
<comment type="caution">
    <text evidence="7">The sequence shown here is derived from an EMBL/GenBank/DDBJ whole genome shotgun (WGS) entry which is preliminary data.</text>
</comment>
<keyword evidence="2" id="KW-0500">Molybdenum</keyword>
<dbReference type="InterPro" id="IPR008335">
    <property type="entry name" value="Mopterin_OxRdtase_euk"/>
</dbReference>
<feature type="domain" description="Moybdenum cofactor oxidoreductase dimerisation" evidence="6">
    <location>
        <begin position="322"/>
        <end position="440"/>
    </location>
</feature>
<dbReference type="EMBL" id="PDKB01000003">
    <property type="protein sequence ID" value="RBQ29773.1"/>
    <property type="molecule type" value="Genomic_DNA"/>
</dbReference>
<sequence>MSEKTKKTVGIHEAYANDPVKADLEIFGREVEPTTRRGFLKKSSLLAMAAVVGSNIPFANNMPSGLIPALLANSDKPFSVEGKDGLIYLNDRPINAETPAHLLNDEFTPDKHFFIRNNGVPPELNSIDLKTWTLEITGESCQNPKTFTIDELKKKFKHYTYAMTLECGGNGRHEFNPPTKGNQWEVGAVGCGRWTGVRLKDVLKDCGIKEDAVYIGYYGKDTHLSGDPTKVVISRGVPMSKALEDEILIAWAYEGEDIPYHNGYPLRLAIGGWPASVSGKWLSKIVIRNKIHDGEKMMGQSYRMPCEPVVPGSKVENDNMCIIESMPVKSLITFPKSGINHNINDKLKLNGKAWAGDLKVDEMYVSIDFGITWQKAKVNKPLNKTAWQTWETNVTFPKKGYYEVWARATDSKGNMQPMILPGWNPNGYLNNACHRIAVQVV</sequence>
<evidence type="ECO:0000259" key="5">
    <source>
        <dbReference type="Pfam" id="PF00174"/>
    </source>
</evidence>
<accession>A0A366MV85</accession>
<dbReference type="InterPro" id="IPR006311">
    <property type="entry name" value="TAT_signal"/>
</dbReference>
<evidence type="ECO:0000313" key="7">
    <source>
        <dbReference type="EMBL" id="RBQ29773.1"/>
    </source>
</evidence>
<dbReference type="OrthoDB" id="9778777at2"/>
<dbReference type="GO" id="GO:0008482">
    <property type="term" value="F:sulfite oxidase activity"/>
    <property type="evidence" value="ECO:0007669"/>
    <property type="project" value="TreeGrafter"/>
</dbReference>
<dbReference type="PANTHER" id="PTHR19372">
    <property type="entry name" value="SULFITE REDUCTASE"/>
    <property type="match status" value="1"/>
</dbReference>
<dbReference type="PANTHER" id="PTHR19372:SF7">
    <property type="entry name" value="SULFITE OXIDASE, MITOCHONDRIAL"/>
    <property type="match status" value="1"/>
</dbReference>
<proteinExistence type="predicted"/>
<dbReference type="PRINTS" id="PR00407">
    <property type="entry name" value="EUMOPTERIN"/>
</dbReference>
<dbReference type="SUPFAM" id="SSF56524">
    <property type="entry name" value="Oxidoreductase molybdopterin-binding domain"/>
    <property type="match status" value="1"/>
</dbReference>
<dbReference type="NCBIfam" id="TIGR01409">
    <property type="entry name" value="TAT_signal_seq"/>
    <property type="match status" value="1"/>
</dbReference>
<evidence type="ECO:0000259" key="6">
    <source>
        <dbReference type="Pfam" id="PF03404"/>
    </source>
</evidence>
<dbReference type="Proteomes" id="UP000252669">
    <property type="component" value="Unassembled WGS sequence"/>
</dbReference>
<dbReference type="PROSITE" id="PS51318">
    <property type="entry name" value="TAT"/>
    <property type="match status" value="1"/>
</dbReference>
<keyword evidence="4" id="KW-0560">Oxidoreductase</keyword>
<gene>
    <name evidence="7" type="ORF">CRU91_02230</name>
</gene>
<comment type="cofactor">
    <cofactor evidence="1">
        <name>Mo-molybdopterin</name>
        <dbReference type="ChEBI" id="CHEBI:71302"/>
    </cofactor>
</comment>
<dbReference type="SUPFAM" id="SSF81296">
    <property type="entry name" value="E set domains"/>
    <property type="match status" value="1"/>
</dbReference>
<evidence type="ECO:0000313" key="8">
    <source>
        <dbReference type="Proteomes" id="UP000252669"/>
    </source>
</evidence>
<dbReference type="InterPro" id="IPR036374">
    <property type="entry name" value="OxRdtase_Mopterin-bd_sf"/>
</dbReference>
<organism evidence="7 8">
    <name type="scientific">Aliarcobacter vitoriensis</name>
    <dbReference type="NCBI Taxonomy" id="2011099"/>
    <lineage>
        <taxon>Bacteria</taxon>
        <taxon>Pseudomonadati</taxon>
        <taxon>Campylobacterota</taxon>
        <taxon>Epsilonproteobacteria</taxon>
        <taxon>Campylobacterales</taxon>
        <taxon>Arcobacteraceae</taxon>
        <taxon>Aliarcobacter</taxon>
    </lineage>
</organism>
<dbReference type="AlphaFoldDB" id="A0A366MV85"/>
<dbReference type="GO" id="GO:0043546">
    <property type="term" value="F:molybdopterin cofactor binding"/>
    <property type="evidence" value="ECO:0007669"/>
    <property type="project" value="TreeGrafter"/>
</dbReference>
<dbReference type="GO" id="GO:0020037">
    <property type="term" value="F:heme binding"/>
    <property type="evidence" value="ECO:0007669"/>
    <property type="project" value="TreeGrafter"/>
</dbReference>
<dbReference type="RefSeq" id="WP_113892968.1">
    <property type="nucleotide sequence ID" value="NZ_JANJGA010000004.1"/>
</dbReference>
<dbReference type="InterPro" id="IPR005066">
    <property type="entry name" value="MoCF_OxRdtse_dimer"/>
</dbReference>
<evidence type="ECO:0000256" key="1">
    <source>
        <dbReference type="ARBA" id="ARBA00001924"/>
    </source>
</evidence>
<evidence type="ECO:0000256" key="2">
    <source>
        <dbReference type="ARBA" id="ARBA00022505"/>
    </source>
</evidence>
<keyword evidence="3" id="KW-0479">Metal-binding</keyword>
<dbReference type="Gene3D" id="2.60.40.650">
    <property type="match status" value="1"/>
</dbReference>
<dbReference type="CDD" id="cd02110">
    <property type="entry name" value="SO_family_Moco_dimer"/>
    <property type="match status" value="1"/>
</dbReference>
<dbReference type="Pfam" id="PF00174">
    <property type="entry name" value="Oxidored_molyb"/>
    <property type="match status" value="1"/>
</dbReference>
<dbReference type="InterPro" id="IPR000572">
    <property type="entry name" value="OxRdtase_Mopterin-bd_dom"/>
</dbReference>
<feature type="domain" description="Oxidoreductase molybdopterin-binding" evidence="5">
    <location>
        <begin position="126"/>
        <end position="293"/>
    </location>
</feature>
<dbReference type="GO" id="GO:0030151">
    <property type="term" value="F:molybdenum ion binding"/>
    <property type="evidence" value="ECO:0007669"/>
    <property type="project" value="InterPro"/>
</dbReference>
<dbReference type="GO" id="GO:0006790">
    <property type="term" value="P:sulfur compound metabolic process"/>
    <property type="evidence" value="ECO:0007669"/>
    <property type="project" value="TreeGrafter"/>
</dbReference>
<dbReference type="Pfam" id="PF03404">
    <property type="entry name" value="Mo-co_dimer"/>
    <property type="match status" value="1"/>
</dbReference>
<evidence type="ECO:0000256" key="3">
    <source>
        <dbReference type="ARBA" id="ARBA00022723"/>
    </source>
</evidence>
<name>A0A366MV85_9BACT</name>